<evidence type="ECO:0000256" key="2">
    <source>
        <dbReference type="ARBA" id="ARBA00023315"/>
    </source>
</evidence>
<keyword evidence="1 3" id="KW-0808">Transferase</keyword>
<feature type="binding site" evidence="3">
    <location>
        <begin position="84"/>
        <end position="86"/>
    </location>
    <ligand>
        <name>acetyl-CoA</name>
        <dbReference type="ChEBI" id="CHEBI:57288"/>
    </ligand>
</feature>
<dbReference type="Pfam" id="PF17668">
    <property type="entry name" value="Acetyltransf_17"/>
    <property type="match status" value="1"/>
</dbReference>
<name>A0ABN1UDW6_9ACTN</name>
<dbReference type="Pfam" id="PF13527">
    <property type="entry name" value="Acetyltransf_9"/>
    <property type="match status" value="1"/>
</dbReference>
<dbReference type="PANTHER" id="PTHR37817">
    <property type="entry name" value="N-ACETYLTRANSFERASE EIS"/>
    <property type="match status" value="1"/>
</dbReference>
<dbReference type="InterPro" id="IPR041380">
    <property type="entry name" value="Acetyltransf_17"/>
</dbReference>
<feature type="active site" description="Proton acceptor; via carboxylate" evidence="3">
    <location>
        <position position="415"/>
    </location>
</feature>
<feature type="binding site" evidence="3">
    <location>
        <begin position="121"/>
        <end position="122"/>
    </location>
    <ligand>
        <name>acetyl-CoA</name>
        <dbReference type="ChEBI" id="CHEBI:57288"/>
    </ligand>
</feature>
<protein>
    <submittedName>
        <fullName evidence="6">GNAT family N-acetyltransferase</fullName>
    </submittedName>
</protein>
<dbReference type="InterPro" id="IPR016181">
    <property type="entry name" value="Acyl_CoA_acyltransferase"/>
</dbReference>
<comment type="caution">
    <text evidence="6">The sequence shown here is derived from an EMBL/GenBank/DDBJ whole genome shotgun (WGS) entry which is preliminary data.</text>
</comment>
<proteinExistence type="inferred from homology"/>
<evidence type="ECO:0000256" key="3">
    <source>
        <dbReference type="HAMAP-Rule" id="MF_01812"/>
    </source>
</evidence>
<evidence type="ECO:0000313" key="7">
    <source>
        <dbReference type="Proteomes" id="UP001499979"/>
    </source>
</evidence>
<evidence type="ECO:0000259" key="4">
    <source>
        <dbReference type="Pfam" id="PF13530"/>
    </source>
</evidence>
<comment type="similarity">
    <text evidence="3">Belongs to the acetyltransferase Eis family.</text>
</comment>
<sequence>MTDIEVGPATDPERFLRTDTVVWFQEMLAAPAETQLLGLPADQRFAAEVDGADETAYPGIYGVYPLELAVPGDRLVPCAGLTWVGVHPDHRRRGVLTAMLRHHFEQVRDTPGTHVSALHASEPAIYGRYGYGLASVELTVTLSRGTTLTAPGLEEQAGTVTTRLATVTDADVARRMYDCHRAVVDAGAVVGAPEFYERVCLQFPEWLRDKEPWRILFARRDGRDAGFAMFRRTPKWDDARPAGTVEVHFLVGEPAVRLALLRRLVDLDLIGSVRLRSGSADDLVVAWAGGPRATAGVETYDGLWVRVVDLPAAFAARTWSAPCDVVVEVADRHAPWNDGTWRIRADADGAAVAERTVADADLRLPVEALGSAYLGGGNLAALARAGLAQEARPGAAAELWRAMRTDVPPAGSMMF</sequence>
<evidence type="ECO:0000259" key="5">
    <source>
        <dbReference type="Pfam" id="PF17668"/>
    </source>
</evidence>
<organism evidence="6 7">
    <name type="scientific">Nocardioides aquiterrae</name>
    <dbReference type="NCBI Taxonomy" id="203799"/>
    <lineage>
        <taxon>Bacteria</taxon>
        <taxon>Bacillati</taxon>
        <taxon>Actinomycetota</taxon>
        <taxon>Actinomycetes</taxon>
        <taxon>Propionibacteriales</taxon>
        <taxon>Nocardioidaceae</taxon>
        <taxon>Nocardioides</taxon>
    </lineage>
</organism>
<accession>A0ABN1UDW6</accession>
<dbReference type="Pfam" id="PF13530">
    <property type="entry name" value="SCP2_2"/>
    <property type="match status" value="1"/>
</dbReference>
<comment type="subunit">
    <text evidence="3">Homohexamer; trimer of dimers.</text>
</comment>
<evidence type="ECO:0000313" key="6">
    <source>
        <dbReference type="EMBL" id="GAA1136759.1"/>
    </source>
</evidence>
<gene>
    <name evidence="6" type="ORF">GCM10009606_16020</name>
</gene>
<keyword evidence="7" id="KW-1185">Reference proteome</keyword>
<reference evidence="6 7" key="1">
    <citation type="journal article" date="2019" name="Int. J. Syst. Evol. Microbiol.">
        <title>The Global Catalogue of Microorganisms (GCM) 10K type strain sequencing project: providing services to taxonomists for standard genome sequencing and annotation.</title>
        <authorList>
            <consortium name="The Broad Institute Genomics Platform"/>
            <consortium name="The Broad Institute Genome Sequencing Center for Infectious Disease"/>
            <person name="Wu L."/>
            <person name="Ma J."/>
        </authorList>
    </citation>
    <scope>NUCLEOTIDE SEQUENCE [LARGE SCALE GENOMIC DNA]</scope>
    <source>
        <strain evidence="6 7">JCM 11813</strain>
    </source>
</reference>
<feature type="domain" description="Eis-like acetyltransferase" evidence="5">
    <location>
        <begin position="194"/>
        <end position="292"/>
    </location>
</feature>
<feature type="active site" description="Proton donor" evidence="3">
    <location>
        <position position="126"/>
    </location>
</feature>
<feature type="domain" description="Enhanced intracellular survival protein" evidence="4">
    <location>
        <begin position="310"/>
        <end position="409"/>
    </location>
</feature>
<dbReference type="SUPFAM" id="SSF55718">
    <property type="entry name" value="SCP-like"/>
    <property type="match status" value="1"/>
</dbReference>
<dbReference type="InterPro" id="IPR051554">
    <property type="entry name" value="Acetyltransferase_Eis"/>
</dbReference>
<dbReference type="InterPro" id="IPR025559">
    <property type="entry name" value="Eis_dom"/>
</dbReference>
<dbReference type="InterPro" id="IPR022902">
    <property type="entry name" value="NAcTrfase_Eis"/>
</dbReference>
<dbReference type="CDD" id="cd04301">
    <property type="entry name" value="NAT_SF"/>
    <property type="match status" value="1"/>
</dbReference>
<dbReference type="Gene3D" id="3.40.630.30">
    <property type="match status" value="2"/>
</dbReference>
<dbReference type="PANTHER" id="PTHR37817:SF1">
    <property type="entry name" value="N-ACETYLTRANSFERASE EIS"/>
    <property type="match status" value="1"/>
</dbReference>
<dbReference type="Proteomes" id="UP001499979">
    <property type="component" value="Unassembled WGS sequence"/>
</dbReference>
<dbReference type="InterPro" id="IPR036527">
    <property type="entry name" value="SCP2_sterol-bd_dom_sf"/>
</dbReference>
<dbReference type="Gene3D" id="3.30.1050.10">
    <property type="entry name" value="SCP2 sterol-binding domain"/>
    <property type="match status" value="1"/>
</dbReference>
<dbReference type="EMBL" id="BAAAJE010000006">
    <property type="protein sequence ID" value="GAA1136759.1"/>
    <property type="molecule type" value="Genomic_DNA"/>
</dbReference>
<feature type="binding site" evidence="3">
    <location>
        <begin position="92"/>
        <end position="97"/>
    </location>
    <ligand>
        <name>acetyl-CoA</name>
        <dbReference type="ChEBI" id="CHEBI:57288"/>
    </ligand>
</feature>
<evidence type="ECO:0000256" key="1">
    <source>
        <dbReference type="ARBA" id="ARBA00022679"/>
    </source>
</evidence>
<keyword evidence="2 3" id="KW-0012">Acyltransferase</keyword>
<dbReference type="HAMAP" id="MF_01812">
    <property type="entry name" value="Eis"/>
    <property type="match status" value="1"/>
</dbReference>
<dbReference type="NCBIfam" id="NF002367">
    <property type="entry name" value="PRK01346.1-4"/>
    <property type="match status" value="1"/>
</dbReference>
<dbReference type="SUPFAM" id="SSF55729">
    <property type="entry name" value="Acyl-CoA N-acyltransferases (Nat)"/>
    <property type="match status" value="1"/>
</dbReference>
<dbReference type="RefSeq" id="WP_343906968.1">
    <property type="nucleotide sequence ID" value="NZ_BAAAJE010000006.1"/>
</dbReference>